<name>A0AAX3W6J5_MAMLE</name>
<evidence type="ECO:0000313" key="11">
    <source>
        <dbReference type="EMBL" id="WHI60600.1"/>
    </source>
</evidence>
<dbReference type="PRINTS" id="PR00690">
    <property type="entry name" value="ADHESNFAMILY"/>
</dbReference>
<dbReference type="SUPFAM" id="SSF53807">
    <property type="entry name" value="Helical backbone' metal receptor"/>
    <property type="match status" value="1"/>
</dbReference>
<evidence type="ECO:0000256" key="8">
    <source>
        <dbReference type="SAM" id="MobiDB-lite"/>
    </source>
</evidence>
<keyword evidence="4" id="KW-0864">Zinc transport</keyword>
<feature type="coiled-coil region" evidence="7">
    <location>
        <begin position="198"/>
        <end position="225"/>
    </location>
</feature>
<dbReference type="SUPFAM" id="SSF50814">
    <property type="entry name" value="Lipocalins"/>
    <property type="match status" value="1"/>
</dbReference>
<dbReference type="InterPro" id="IPR006127">
    <property type="entry name" value="ZnuA-like"/>
</dbReference>
<keyword evidence="11" id="KW-0449">Lipoprotein</keyword>
<evidence type="ECO:0000256" key="9">
    <source>
        <dbReference type="SAM" id="SignalP"/>
    </source>
</evidence>
<dbReference type="Proteomes" id="UP001223261">
    <property type="component" value="Chromosome"/>
</dbReference>
<accession>A0AAX3W6J5</accession>
<dbReference type="AlphaFoldDB" id="A0AAX3W6J5"/>
<dbReference type="Pfam" id="PF01297">
    <property type="entry name" value="ZnuA"/>
    <property type="match status" value="1"/>
</dbReference>
<evidence type="ECO:0000256" key="3">
    <source>
        <dbReference type="ARBA" id="ARBA00022833"/>
    </source>
</evidence>
<dbReference type="InterPro" id="IPR006128">
    <property type="entry name" value="Lipoprotein_PsaA-like"/>
</dbReference>
<dbReference type="PROSITE" id="PS51257">
    <property type="entry name" value="PROKAR_LIPOPROTEIN"/>
    <property type="match status" value="1"/>
</dbReference>
<dbReference type="PRINTS" id="PR00691">
    <property type="entry name" value="ADHESINB"/>
</dbReference>
<dbReference type="GO" id="GO:0006829">
    <property type="term" value="P:zinc ion transport"/>
    <property type="evidence" value="ECO:0007669"/>
    <property type="project" value="UniProtKB-KW"/>
</dbReference>
<dbReference type="PANTHER" id="PTHR42953:SF8">
    <property type="entry name" value="ZINT DOMAIN-CONTAINING PROTEIN"/>
    <property type="match status" value="1"/>
</dbReference>
<protein>
    <submittedName>
        <fullName evidence="11">Zinc ABC transporter substrate-binding lipoprotein AdcA</fullName>
    </submittedName>
</protein>
<dbReference type="GO" id="GO:0007155">
    <property type="term" value="P:cell adhesion"/>
    <property type="evidence" value="ECO:0007669"/>
    <property type="project" value="InterPro"/>
</dbReference>
<feature type="signal peptide" evidence="9">
    <location>
        <begin position="1"/>
        <end position="19"/>
    </location>
</feature>
<dbReference type="GO" id="GO:0008270">
    <property type="term" value="F:zinc ion binding"/>
    <property type="evidence" value="ECO:0007669"/>
    <property type="project" value="InterPro"/>
</dbReference>
<reference evidence="11" key="1">
    <citation type="journal article" date="2023" name="Antibiotics">
        <title>Prevalence and Molecular Characterization of Methicillin-Resistant Staphylococci (MRS) and Mammaliicocci (MRM) in Dromedary Camels from Algeria: First Detection of SCCmec-mecC Hybrid in Methicillin-Resistant Mammaliicoccus lentus.</title>
        <authorList>
            <person name="Belhout C."/>
            <person name="Boyen F."/>
            <person name="Vereecke N."/>
            <person name="Theuns S."/>
            <person name="Taibi N."/>
            <person name="Stegger M."/>
            <person name="de la Fe-Rodriguez P.Y."/>
            <person name="Bouayad L."/>
            <person name="Elgroud R."/>
            <person name="Butaye P."/>
        </authorList>
    </citation>
    <scope>NUCLEOTIDE SEQUENCE</scope>
    <source>
        <strain evidence="11">7048</strain>
    </source>
</reference>
<feature type="region of interest" description="Disordered" evidence="8">
    <location>
        <begin position="126"/>
        <end position="170"/>
    </location>
</feature>
<dbReference type="PANTHER" id="PTHR42953">
    <property type="entry name" value="HIGH-AFFINITY ZINC UPTAKE SYSTEM PROTEIN ZNUA-RELATED"/>
    <property type="match status" value="1"/>
</dbReference>
<feature type="compositionally biased region" description="Basic and acidic residues" evidence="8">
    <location>
        <begin position="127"/>
        <end position="168"/>
    </location>
</feature>
<dbReference type="InterPro" id="IPR050492">
    <property type="entry name" value="Bact_metal-bind_prot9"/>
</dbReference>
<dbReference type="Pfam" id="PF09223">
    <property type="entry name" value="ZinT"/>
    <property type="match status" value="1"/>
</dbReference>
<dbReference type="RefSeq" id="WP_147641070.1">
    <property type="nucleotide sequence ID" value="NZ_CABIVY010000018.1"/>
</dbReference>
<evidence type="ECO:0000256" key="6">
    <source>
        <dbReference type="RuleBase" id="RU003512"/>
    </source>
</evidence>
<dbReference type="EMBL" id="CP118848">
    <property type="protein sequence ID" value="WHI60600.1"/>
    <property type="molecule type" value="Genomic_DNA"/>
</dbReference>
<dbReference type="InterPro" id="IPR012674">
    <property type="entry name" value="Calycin"/>
</dbReference>
<sequence length="532" mass="61327">MKKWTGLFAIIFVCAMLLAACNQGDSNKGSKSDSDKLQIKTTVYPLKSFIEQIGGEHVEVESIYPPGTDLHSYEPTQKDILNASKADLFVYTGDDLDPVAKKVASTIKKDDKKLSLQNSIDQSELLTDQHEHGEEHDHEGHDHEHGESHEEHGHEGHDHEHEHHHGGYDPHVWLDPQIDQDFIKGIKDELVKKDPDHKDEYEKNFKKLNKDLENIDKDMKKATKGHEGDTVFISHESLGYLAHRYGFVQKGVQSMNAEDPSQKELTEIVKEIRDTDAKYVLYENNISGKVTDTIRKETDAKPLTFNNMESLSKEQLNDKDISYQSFMKENIKNIEKALNDKIKTKDEKKEAAHDKAIENGYFKDKQVKDRELSDYEGDWQSVYPLLKDGTLDEVFKHKAEDGKMSAKEYKEYYDKGYKTDVENIKIEGNQISFTKDGKTSTGEYEYDGYDILKYEKGNRGVRYSFKLKGDSNDDLPKYVQFSDHNIYPKKSAHFHIFTGNDKDKVLKELDNWPTYYPSKLSKDEVKEEMLAH</sequence>
<evidence type="ECO:0000313" key="12">
    <source>
        <dbReference type="Proteomes" id="UP001223261"/>
    </source>
</evidence>
<dbReference type="InterPro" id="IPR015304">
    <property type="entry name" value="ZinT_dom"/>
</dbReference>
<proteinExistence type="inferred from homology"/>
<evidence type="ECO:0000256" key="2">
    <source>
        <dbReference type="ARBA" id="ARBA00022729"/>
    </source>
</evidence>
<evidence type="ECO:0000256" key="7">
    <source>
        <dbReference type="SAM" id="Coils"/>
    </source>
</evidence>
<keyword evidence="7" id="KW-0175">Coiled coil</keyword>
<gene>
    <name evidence="11" type="primary">adcA</name>
    <name evidence="11" type="ORF">PYH69_02935</name>
</gene>
<dbReference type="Gene3D" id="3.40.50.1980">
    <property type="entry name" value="Nitrogenase molybdenum iron protein domain"/>
    <property type="match status" value="3"/>
</dbReference>
<evidence type="ECO:0000256" key="1">
    <source>
        <dbReference type="ARBA" id="ARBA00022448"/>
    </source>
</evidence>
<dbReference type="NCBIfam" id="NF033605">
    <property type="entry name" value="Zn_bnd_ABC_AdcA"/>
    <property type="match status" value="1"/>
</dbReference>
<keyword evidence="5" id="KW-0406">Ion transport</keyword>
<organism evidence="11 12">
    <name type="scientific">Mammaliicoccus lentus</name>
    <name type="common">Staphylococcus lentus</name>
    <dbReference type="NCBI Taxonomy" id="42858"/>
    <lineage>
        <taxon>Bacteria</taxon>
        <taxon>Bacillati</taxon>
        <taxon>Bacillota</taxon>
        <taxon>Bacilli</taxon>
        <taxon>Bacillales</taxon>
        <taxon>Staphylococcaceae</taxon>
        <taxon>Mammaliicoccus</taxon>
    </lineage>
</organism>
<evidence type="ECO:0000256" key="5">
    <source>
        <dbReference type="ARBA" id="ARBA00023065"/>
    </source>
</evidence>
<evidence type="ECO:0000256" key="4">
    <source>
        <dbReference type="ARBA" id="ARBA00022906"/>
    </source>
</evidence>
<dbReference type="InterPro" id="IPR006129">
    <property type="entry name" value="AdhesinB"/>
</dbReference>
<keyword evidence="2 9" id="KW-0732">Signal</keyword>
<keyword evidence="1 6" id="KW-0813">Transport</keyword>
<keyword evidence="3" id="KW-0862">Zinc</keyword>
<dbReference type="Gene3D" id="2.40.128.20">
    <property type="match status" value="1"/>
</dbReference>
<comment type="similarity">
    <text evidence="6">Belongs to the bacterial solute-binding protein 9 family.</text>
</comment>
<feature type="chain" id="PRO_5043904040" evidence="9">
    <location>
        <begin position="20"/>
        <end position="532"/>
    </location>
</feature>
<feature type="domain" description="ZinT" evidence="10">
    <location>
        <begin position="354"/>
        <end position="532"/>
    </location>
</feature>
<evidence type="ECO:0000259" key="10">
    <source>
        <dbReference type="Pfam" id="PF09223"/>
    </source>
</evidence>